<dbReference type="Proteomes" id="UP001153269">
    <property type="component" value="Unassembled WGS sequence"/>
</dbReference>
<comment type="caution">
    <text evidence="2">The sequence shown here is derived from an EMBL/GenBank/DDBJ whole genome shotgun (WGS) entry which is preliminary data.</text>
</comment>
<protein>
    <submittedName>
        <fullName evidence="2">Uncharacterized protein</fullName>
    </submittedName>
</protein>
<evidence type="ECO:0000313" key="2">
    <source>
        <dbReference type="EMBL" id="CAB1459118.1"/>
    </source>
</evidence>
<reference evidence="2" key="1">
    <citation type="submission" date="2020-03" db="EMBL/GenBank/DDBJ databases">
        <authorList>
            <person name="Weist P."/>
        </authorList>
    </citation>
    <scope>NUCLEOTIDE SEQUENCE</scope>
</reference>
<keyword evidence="3" id="KW-1185">Reference proteome</keyword>
<evidence type="ECO:0000313" key="3">
    <source>
        <dbReference type="Proteomes" id="UP001153269"/>
    </source>
</evidence>
<proteinExistence type="predicted"/>
<sequence length="121" mass="13047">MTTTRKDQKPHKSQSKLAAVPQWKASHAIITGKKTSSTDRGASQKDLDITGNQGMPCGSESEASSEHESHYTVGSGFKGYESLEPSFTLQLAPFFQELQGSSSVSVQPRHVEAIRSLSPAL</sequence>
<accession>A0A9N7Z8C2</accession>
<feature type="region of interest" description="Disordered" evidence="1">
    <location>
        <begin position="1"/>
        <end position="73"/>
    </location>
</feature>
<dbReference type="AlphaFoldDB" id="A0A9N7Z8C2"/>
<gene>
    <name evidence="2" type="ORF">PLEPLA_LOCUS46954</name>
</gene>
<evidence type="ECO:0000256" key="1">
    <source>
        <dbReference type="SAM" id="MobiDB-lite"/>
    </source>
</evidence>
<name>A0A9N7Z8C2_PLEPL</name>
<organism evidence="2 3">
    <name type="scientific">Pleuronectes platessa</name>
    <name type="common">European plaice</name>
    <dbReference type="NCBI Taxonomy" id="8262"/>
    <lineage>
        <taxon>Eukaryota</taxon>
        <taxon>Metazoa</taxon>
        <taxon>Chordata</taxon>
        <taxon>Craniata</taxon>
        <taxon>Vertebrata</taxon>
        <taxon>Euteleostomi</taxon>
        <taxon>Actinopterygii</taxon>
        <taxon>Neopterygii</taxon>
        <taxon>Teleostei</taxon>
        <taxon>Neoteleostei</taxon>
        <taxon>Acanthomorphata</taxon>
        <taxon>Carangaria</taxon>
        <taxon>Pleuronectiformes</taxon>
        <taxon>Pleuronectoidei</taxon>
        <taxon>Pleuronectidae</taxon>
        <taxon>Pleuronectes</taxon>
    </lineage>
</organism>
<dbReference type="EMBL" id="CADEAL010004418">
    <property type="protein sequence ID" value="CAB1459118.1"/>
    <property type="molecule type" value="Genomic_DNA"/>
</dbReference>